<dbReference type="GO" id="GO:0008168">
    <property type="term" value="F:methyltransferase activity"/>
    <property type="evidence" value="ECO:0007669"/>
    <property type="project" value="UniProtKB-UniRule"/>
</dbReference>
<dbReference type="EC" id="2.1.1.-" evidence="4"/>
<keyword evidence="3 5" id="KW-0808">Transferase</keyword>
<comment type="similarity">
    <text evidence="1 4">Belongs to the UPF0677 family.</text>
</comment>
<comment type="function">
    <text evidence="4">Exhibits S-adenosyl-L-methionine-dependent methyltransferase activity.</text>
</comment>
<evidence type="ECO:0000256" key="4">
    <source>
        <dbReference type="RuleBase" id="RU362030"/>
    </source>
</evidence>
<name>A0A972FQ13_9GAMM</name>
<dbReference type="Pfam" id="PF04072">
    <property type="entry name" value="LCM"/>
    <property type="match status" value="1"/>
</dbReference>
<evidence type="ECO:0000256" key="2">
    <source>
        <dbReference type="ARBA" id="ARBA00022603"/>
    </source>
</evidence>
<dbReference type="RefSeq" id="WP_169562286.1">
    <property type="nucleotide sequence ID" value="NZ_JAAXYH010000001.1"/>
</dbReference>
<evidence type="ECO:0000256" key="1">
    <source>
        <dbReference type="ARBA" id="ARBA00008138"/>
    </source>
</evidence>
<sequence length="304" mass="34160">MKENQASLTAFTVLQGLLYVAKRTQFSALVAQEQVDFAELILSQSAEGKKRLEQIDKPSAKWSVKLREALLLPGITLHYALRKKYIEEAALDAIANGVTQVVNLGAGFDGLAYQLSGRYPDVEFIEVDHPQTHRLKSRALAAQLMGRNNFHFLSVDFTKQELQSALSDSEHFDSSQKTLFISEGVLMYLEQSDIDKMFNAISQSTYADSSVIFTCLEPKGSPKNNMRSLLFGYLKMVGEPIKWMLPSEAVEDFLAQYQCSLMSYAGTEELKQKYVTQPGRHSFHTGEYLVVGHFETKAKMADMD</sequence>
<dbReference type="InterPro" id="IPR011610">
    <property type="entry name" value="SAM_mthyl_Trfase_ML2640-like"/>
</dbReference>
<dbReference type="GO" id="GO:0032259">
    <property type="term" value="P:methylation"/>
    <property type="evidence" value="ECO:0007669"/>
    <property type="project" value="UniProtKB-KW"/>
</dbReference>
<comment type="caution">
    <text evidence="5">The sequence shown here is derived from an EMBL/GenBank/DDBJ whole genome shotgun (WGS) entry which is preliminary data.</text>
</comment>
<dbReference type="SUPFAM" id="SSF53335">
    <property type="entry name" value="S-adenosyl-L-methionine-dependent methyltransferases"/>
    <property type="match status" value="1"/>
</dbReference>
<accession>A0A972FQ13</accession>
<dbReference type="NCBIfam" id="TIGR00027">
    <property type="entry name" value="mthyl_TIGR00027"/>
    <property type="match status" value="1"/>
</dbReference>
<dbReference type="EMBL" id="JAAXYH010000001">
    <property type="protein sequence ID" value="NMH63641.1"/>
    <property type="molecule type" value="Genomic_DNA"/>
</dbReference>
<protein>
    <recommendedName>
        <fullName evidence="4">S-adenosyl-L-methionine-dependent methyltransferase</fullName>
        <ecNumber evidence="4">2.1.1.-</ecNumber>
    </recommendedName>
</protein>
<keyword evidence="6" id="KW-1185">Reference proteome</keyword>
<reference evidence="5" key="1">
    <citation type="submission" date="2020-04" db="EMBL/GenBank/DDBJ databases">
        <title>Description of Shewanella salipaludis sp. nov., isolated from a salt marsh.</title>
        <authorList>
            <person name="Park S."/>
            <person name="Yoon J.-H."/>
        </authorList>
    </citation>
    <scope>NUCLEOTIDE SEQUENCE</scope>
    <source>
        <strain evidence="5">SHSM-M6</strain>
    </source>
</reference>
<dbReference type="InterPro" id="IPR029063">
    <property type="entry name" value="SAM-dependent_MTases_sf"/>
</dbReference>
<dbReference type="PANTHER" id="PTHR43619:SF2">
    <property type="entry name" value="S-ADENOSYL-L-METHIONINE-DEPENDENT METHYLTRANSFERASES SUPERFAMILY PROTEIN"/>
    <property type="match status" value="1"/>
</dbReference>
<evidence type="ECO:0000313" key="6">
    <source>
        <dbReference type="Proteomes" id="UP000737113"/>
    </source>
</evidence>
<proteinExistence type="inferred from homology"/>
<dbReference type="Gene3D" id="3.40.50.150">
    <property type="entry name" value="Vaccinia Virus protein VP39"/>
    <property type="match status" value="1"/>
</dbReference>
<gene>
    <name evidence="5" type="ORF">HC757_00375</name>
</gene>
<keyword evidence="2 4" id="KW-0489">Methyltransferase</keyword>
<dbReference type="Proteomes" id="UP000737113">
    <property type="component" value="Unassembled WGS sequence"/>
</dbReference>
<evidence type="ECO:0000313" key="5">
    <source>
        <dbReference type="EMBL" id="NMH63641.1"/>
    </source>
</evidence>
<dbReference type="PANTHER" id="PTHR43619">
    <property type="entry name" value="S-ADENOSYL-L-METHIONINE-DEPENDENT METHYLTRANSFERASE YKTD-RELATED"/>
    <property type="match status" value="1"/>
</dbReference>
<dbReference type="AlphaFoldDB" id="A0A972FQ13"/>
<keyword evidence="4" id="KW-0949">S-adenosyl-L-methionine</keyword>
<organism evidence="5 6">
    <name type="scientific">Shewanella salipaludis</name>
    <dbReference type="NCBI Taxonomy" id="2723052"/>
    <lineage>
        <taxon>Bacteria</taxon>
        <taxon>Pseudomonadati</taxon>
        <taxon>Pseudomonadota</taxon>
        <taxon>Gammaproteobacteria</taxon>
        <taxon>Alteromonadales</taxon>
        <taxon>Shewanellaceae</taxon>
        <taxon>Shewanella</taxon>
    </lineage>
</organism>
<dbReference type="InterPro" id="IPR007213">
    <property type="entry name" value="Ppm1/Ppm2/Tcmp"/>
</dbReference>
<evidence type="ECO:0000256" key="3">
    <source>
        <dbReference type="ARBA" id="ARBA00022679"/>
    </source>
</evidence>